<dbReference type="EMBL" id="VDLU01000003">
    <property type="protein sequence ID" value="TNJ27937.1"/>
    <property type="molecule type" value="Genomic_DNA"/>
</dbReference>
<evidence type="ECO:0000313" key="5">
    <source>
        <dbReference type="Proteomes" id="UP000315496"/>
    </source>
</evidence>
<keyword evidence="1" id="KW-0040">ANK repeat</keyword>
<proteinExistence type="predicted"/>
<name>A0A4Z1T4F7_GIAMU</name>
<keyword evidence="5" id="KW-1185">Reference proteome</keyword>
<evidence type="ECO:0000256" key="1">
    <source>
        <dbReference type="PROSITE-ProRule" id="PRU00023"/>
    </source>
</evidence>
<keyword evidence="2" id="KW-0175">Coiled coil</keyword>
<dbReference type="InterPro" id="IPR002110">
    <property type="entry name" value="Ankyrin_rpt"/>
</dbReference>
<reference evidence="4 5" key="1">
    <citation type="submission" date="2019-05" db="EMBL/GenBank/DDBJ databases">
        <title>The compact genome of Giardia muris reveals important steps in the evolution of intestinal protozoan parasites.</title>
        <authorList>
            <person name="Xu F."/>
            <person name="Jimenez-Gonzalez A."/>
            <person name="Einarsson E."/>
            <person name="Astvaldsson A."/>
            <person name="Peirasmaki D."/>
            <person name="Eckmann L."/>
            <person name="Andersson J.O."/>
            <person name="Svard S.G."/>
            <person name="Jerlstrom-Hultqvist J."/>
        </authorList>
    </citation>
    <scope>NUCLEOTIDE SEQUENCE [LARGE SCALE GENOMIC DNA]</scope>
    <source>
        <strain evidence="4 5">Roberts-Thomson</strain>
    </source>
</reference>
<evidence type="ECO:0000256" key="2">
    <source>
        <dbReference type="SAM" id="Coils"/>
    </source>
</evidence>
<sequence length="892" mass="99467">MQPVRTQQEWFRAVTDRNYPRVAASIDHFKRSADIDGDTALVKAVRNKDPEMVRLLAPHEAGSVNREGRTALIIAALHNFPEGCHILAPLESRLTLRDGRTALMQAAATGNLACVRELVTFYTHEKDAQGWTALDYAVTRGHYDCTRCICETQHPSIEDVDRCLQYALMDGKLVLTTYLTNLVENLREMHSYSVSQSPAPAYDFPGVDYPPPSTDRHFPSPSREIAGAHPHTAYDLTAIDERYESCDRYSEPPEPPARTSPHLVEEPGNPILRSPVRRSIDESYEPTYHEVDAPAVTLTMHFPPLPPAQRLQAPSSVHEESRSPPLSRPRSDLHSNEISRYSVEAQTSFQVGEQYGHRQDVATGYDSYTPPFHSEELFDRPTIHASGIEPATAAEIRELRKTVERTNEYQRTLEEQLQKLQATLETRLNQPPYVLPPPIIQYDHFGSPSETSSARPSIKSPLRRASLEDDHSLPEGREISLTPIIDDHPFVTLPDNDHLHEPQVDLQPSQPPMDYRASLPMVTDSAVKNVNHTEPNEHSVLKEQELQLPLPDMLLDYSYKRDPGFNYPHVSSHVSDHAQHPDPNLDCDQVLSELMEEQEMPVDRTNSVAYTVVHEEIHRSDVESSQVLPCGDVASAASTLEPDTPIPKDIPNPDPDENGNTVLMRVAQEGDLALVQKMLPLAGKTNYQGKTALMLAAERGYVDICRLLVKGEGRIQAKGDNNYTALIYAAQRGCTEVVRVLADFESGLYTKMGYTALMIAAQNGYTNCVMLLKDREAGLQTPTGLTGLICAASNGREACVKVLLDKEAGLSTNKSNMYGEGFTALMAAARMGARECVRILLPYEAPIRQPNGKSALDYANESWYSNTPTRDMIYEYNLKHQVNQTFTVAPAV</sequence>
<dbReference type="Pfam" id="PF12796">
    <property type="entry name" value="Ank_2"/>
    <property type="match status" value="3"/>
</dbReference>
<gene>
    <name evidence="4" type="ORF">GMRT_12499</name>
</gene>
<feature type="repeat" description="ANK" evidence="1">
    <location>
        <begin position="688"/>
        <end position="720"/>
    </location>
</feature>
<dbReference type="OrthoDB" id="1577640at2759"/>
<dbReference type="PROSITE" id="PS50297">
    <property type="entry name" value="ANK_REP_REGION"/>
    <property type="match status" value="1"/>
</dbReference>
<evidence type="ECO:0000313" key="4">
    <source>
        <dbReference type="EMBL" id="TNJ27937.1"/>
    </source>
</evidence>
<dbReference type="SUPFAM" id="SSF48403">
    <property type="entry name" value="Ankyrin repeat"/>
    <property type="match status" value="2"/>
</dbReference>
<dbReference type="Gene3D" id="1.25.40.20">
    <property type="entry name" value="Ankyrin repeat-containing domain"/>
    <property type="match status" value="3"/>
</dbReference>
<organism evidence="4 5">
    <name type="scientific">Giardia muris</name>
    <dbReference type="NCBI Taxonomy" id="5742"/>
    <lineage>
        <taxon>Eukaryota</taxon>
        <taxon>Metamonada</taxon>
        <taxon>Diplomonadida</taxon>
        <taxon>Hexamitidae</taxon>
        <taxon>Giardiinae</taxon>
        <taxon>Giardia</taxon>
    </lineage>
</organism>
<comment type="caution">
    <text evidence="4">The sequence shown here is derived from an EMBL/GenBank/DDBJ whole genome shotgun (WGS) entry which is preliminary data.</text>
</comment>
<feature type="repeat" description="ANK" evidence="1">
    <location>
        <begin position="820"/>
        <end position="852"/>
    </location>
</feature>
<feature type="region of interest" description="Disordered" evidence="3">
    <location>
        <begin position="444"/>
        <end position="473"/>
    </location>
</feature>
<dbReference type="InterPro" id="IPR036770">
    <property type="entry name" value="Ankyrin_rpt-contain_sf"/>
</dbReference>
<protein>
    <submittedName>
        <fullName evidence="4">Ankyrin repeat protein 1</fullName>
    </submittedName>
</protein>
<feature type="region of interest" description="Disordered" evidence="3">
    <location>
        <begin position="299"/>
        <end position="335"/>
    </location>
</feature>
<dbReference type="PANTHER" id="PTHR24184">
    <property type="entry name" value="SI:CH211-189E2.2"/>
    <property type="match status" value="1"/>
</dbReference>
<dbReference type="AlphaFoldDB" id="A0A4Z1T4F7"/>
<dbReference type="PROSITE" id="PS50088">
    <property type="entry name" value="ANK_REPEAT"/>
    <property type="match status" value="2"/>
</dbReference>
<feature type="coiled-coil region" evidence="2">
    <location>
        <begin position="396"/>
        <end position="430"/>
    </location>
</feature>
<dbReference type="VEuPathDB" id="GiardiaDB:GMRT_12499"/>
<evidence type="ECO:0000256" key="3">
    <source>
        <dbReference type="SAM" id="MobiDB-lite"/>
    </source>
</evidence>
<dbReference type="SMART" id="SM00248">
    <property type="entry name" value="ANK"/>
    <property type="match status" value="10"/>
</dbReference>
<dbReference type="PANTHER" id="PTHR24184:SF11">
    <property type="entry name" value="ANKYRIN REPEAT AND SOCS BOX CONTAINING 3"/>
    <property type="match status" value="1"/>
</dbReference>
<feature type="region of interest" description="Disordered" evidence="3">
    <location>
        <begin position="246"/>
        <end position="277"/>
    </location>
</feature>
<accession>A0A4Z1T4F7</accession>
<dbReference type="Proteomes" id="UP000315496">
    <property type="component" value="Chromosome 3"/>
</dbReference>